<dbReference type="InterPro" id="IPR006665">
    <property type="entry name" value="OmpA-like"/>
</dbReference>
<dbReference type="InterPro" id="IPR011990">
    <property type="entry name" value="TPR-like_helical_dom_sf"/>
</dbReference>
<dbReference type="InterPro" id="IPR050330">
    <property type="entry name" value="Bact_OuterMem_StrucFunc"/>
</dbReference>
<evidence type="ECO:0000256" key="3">
    <source>
        <dbReference type="ARBA" id="ARBA00023237"/>
    </source>
</evidence>
<organism evidence="6 7">
    <name type="scientific">Taishania pollutisoli</name>
    <dbReference type="NCBI Taxonomy" id="2766479"/>
    <lineage>
        <taxon>Bacteria</taxon>
        <taxon>Pseudomonadati</taxon>
        <taxon>Bacteroidota</taxon>
        <taxon>Flavobacteriia</taxon>
        <taxon>Flavobacteriales</taxon>
        <taxon>Crocinitomicaceae</taxon>
        <taxon>Taishania</taxon>
    </lineage>
</organism>
<proteinExistence type="predicted"/>
<protein>
    <submittedName>
        <fullName evidence="6">OmpA family protein</fullName>
    </submittedName>
</protein>
<dbReference type="RefSeq" id="WP_216714576.1">
    <property type="nucleotide sequence ID" value="NZ_JACVEL010000010.1"/>
</dbReference>
<evidence type="ECO:0000313" key="7">
    <source>
        <dbReference type="Proteomes" id="UP000652681"/>
    </source>
</evidence>
<dbReference type="InterPro" id="IPR006664">
    <property type="entry name" value="OMP_bac"/>
</dbReference>
<dbReference type="SUPFAM" id="SSF48452">
    <property type="entry name" value="TPR-like"/>
    <property type="match status" value="1"/>
</dbReference>
<gene>
    <name evidence="6" type="ORF">H9Y05_13445</name>
</gene>
<evidence type="ECO:0000313" key="6">
    <source>
        <dbReference type="EMBL" id="MBC9813477.1"/>
    </source>
</evidence>
<comment type="caution">
    <text evidence="6">The sequence shown here is derived from an EMBL/GenBank/DDBJ whole genome shotgun (WGS) entry which is preliminary data.</text>
</comment>
<name>A0A8J6TTQ7_9FLAO</name>
<evidence type="ECO:0000256" key="2">
    <source>
        <dbReference type="ARBA" id="ARBA00023136"/>
    </source>
</evidence>
<feature type="domain" description="OmpA-like" evidence="5">
    <location>
        <begin position="525"/>
        <end position="670"/>
    </location>
</feature>
<dbReference type="Pfam" id="PF07676">
    <property type="entry name" value="PD40"/>
    <property type="match status" value="1"/>
</dbReference>
<dbReference type="InterPro" id="IPR036737">
    <property type="entry name" value="OmpA-like_sf"/>
</dbReference>
<keyword evidence="7" id="KW-1185">Reference proteome</keyword>
<evidence type="ECO:0000259" key="5">
    <source>
        <dbReference type="PROSITE" id="PS51123"/>
    </source>
</evidence>
<keyword evidence="3" id="KW-0998">Cell outer membrane</keyword>
<dbReference type="Gene3D" id="2.120.10.30">
    <property type="entry name" value="TolB, C-terminal domain"/>
    <property type="match status" value="1"/>
</dbReference>
<dbReference type="GO" id="GO:0009279">
    <property type="term" value="C:cell outer membrane"/>
    <property type="evidence" value="ECO:0007669"/>
    <property type="project" value="UniProtKB-SubCell"/>
</dbReference>
<dbReference type="InterPro" id="IPR011659">
    <property type="entry name" value="WD40"/>
</dbReference>
<sequence length="676" mass="76496">MWLNTADNYFAKKDYQNALIHYQLVLNDTIALNELILPYETQISNRSLSKKATEKAGKSVTLEEYTNHQIALCYQYTFDYKRAEEQLAKTYTSPGYPEDAFLYGNALKNNRNYSKAIDIYEGFIRSYTGGDSLIALAKIALQGCVYALDENQVKTEVTVQLATDSVFNEGTSSFAVSYFGGEDRVMFTSARPHGVILKPEQQSEFLCDVYWTEKDDNGNWKSATNFGRPMNSAQHDAASAVNNNNTIFYTRWSDANRKEQSIFLARMMNFMFFEAYKLDERVNQPGYVSMHPFISMDGKTLFFSSNRPGGQGGMDLWKIALDTLGNIVGNAENLGASVNSPADEITPFFHEATSTLFFSSNGYNSIGGYDVFKSNYDGQQLAYTAPVNLGTPVNSSNDDTYMIWDTKLKKGFLSSDREPCEFGHCYNIYEVENSAIVITLEGYTFVKGTETILPNATITIKDVKGVKDQYVVNSNQDGYYTVRITIGEEIFMKAQKDGYFADAAVINTELITESTTLRQDFYLEQIPQKEIKIDGIEYDFDSDKLRPVSMEILDKLYQFLELNENLIVEINSHTDYKGSDKYNMNLSVKRAQSCVNYLIGKGIDSKRLVAKGYGETLPTHYVTPEKTPILDQNGNELILTEKFILTLSKEEQDRANQLNRRTAFKVVGENFNLESK</sequence>
<accession>A0A8J6TTQ7</accession>
<evidence type="ECO:0000256" key="4">
    <source>
        <dbReference type="PROSITE-ProRule" id="PRU00473"/>
    </source>
</evidence>
<dbReference type="Proteomes" id="UP000652681">
    <property type="component" value="Unassembled WGS sequence"/>
</dbReference>
<reference evidence="6" key="1">
    <citation type="submission" date="2020-09" db="EMBL/GenBank/DDBJ databases">
        <title>Taishania pollutisoli gen. nov., sp. nov., Isolated from Tetrabromobisphenol A-Contaminated Soil.</title>
        <authorList>
            <person name="Chen Q."/>
        </authorList>
    </citation>
    <scope>NUCLEOTIDE SEQUENCE</scope>
    <source>
        <strain evidence="6">CZZ-1</strain>
    </source>
</reference>
<evidence type="ECO:0000256" key="1">
    <source>
        <dbReference type="ARBA" id="ARBA00004442"/>
    </source>
</evidence>
<dbReference type="Pfam" id="PF00691">
    <property type="entry name" value="OmpA"/>
    <property type="match status" value="1"/>
</dbReference>
<dbReference type="PRINTS" id="PR01021">
    <property type="entry name" value="OMPADOMAIN"/>
</dbReference>
<dbReference type="Gene3D" id="3.30.1330.60">
    <property type="entry name" value="OmpA-like domain"/>
    <property type="match status" value="1"/>
</dbReference>
<dbReference type="SUPFAM" id="SSF82171">
    <property type="entry name" value="DPP6 N-terminal domain-like"/>
    <property type="match status" value="1"/>
</dbReference>
<dbReference type="InterPro" id="IPR011042">
    <property type="entry name" value="6-blade_b-propeller_TolB-like"/>
</dbReference>
<dbReference type="PANTHER" id="PTHR30329">
    <property type="entry name" value="STATOR ELEMENT OF FLAGELLAR MOTOR COMPLEX"/>
    <property type="match status" value="1"/>
</dbReference>
<dbReference type="Gene3D" id="1.25.40.10">
    <property type="entry name" value="Tetratricopeptide repeat domain"/>
    <property type="match status" value="1"/>
</dbReference>
<comment type="subcellular location">
    <subcellularLocation>
        <location evidence="1">Cell outer membrane</location>
    </subcellularLocation>
</comment>
<keyword evidence="2 4" id="KW-0472">Membrane</keyword>
<dbReference type="PROSITE" id="PS51123">
    <property type="entry name" value="OMPA_2"/>
    <property type="match status" value="1"/>
</dbReference>
<dbReference type="EMBL" id="JACVEL010000010">
    <property type="protein sequence ID" value="MBC9813477.1"/>
    <property type="molecule type" value="Genomic_DNA"/>
</dbReference>
<dbReference type="AlphaFoldDB" id="A0A8J6TTQ7"/>
<dbReference type="PANTHER" id="PTHR30329:SF21">
    <property type="entry name" value="LIPOPROTEIN YIAD-RELATED"/>
    <property type="match status" value="1"/>
</dbReference>
<dbReference type="SUPFAM" id="SSF103088">
    <property type="entry name" value="OmpA-like"/>
    <property type="match status" value="1"/>
</dbReference>
<dbReference type="CDD" id="cd07185">
    <property type="entry name" value="OmpA_C-like"/>
    <property type="match status" value="1"/>
</dbReference>